<proteinExistence type="predicted"/>
<name>A0A8B6X7S5_9BURK</name>
<dbReference type="InterPro" id="IPR021074">
    <property type="entry name" value="Formate_DH_dsu"/>
</dbReference>
<evidence type="ECO:0000313" key="2">
    <source>
        <dbReference type="RefSeq" id="WP_028312927.1"/>
    </source>
</evidence>
<sequence>MDNSKLVRMANQIGAFFAAMPDRAEALQGIAQHIHRFWEPRMRRDLFAHIDATNGDGLDEIVTVALREHREELAA</sequence>
<keyword evidence="1" id="KW-1185">Reference proteome</keyword>
<accession>A0A8B6X7S5</accession>
<reference evidence="2" key="1">
    <citation type="submission" date="2025-08" db="UniProtKB">
        <authorList>
            <consortium name="RefSeq"/>
        </authorList>
    </citation>
    <scope>IDENTIFICATION</scope>
</reference>
<dbReference type="Proteomes" id="UP000675920">
    <property type="component" value="Unplaced"/>
</dbReference>
<dbReference type="Pfam" id="PF11390">
    <property type="entry name" value="FdsD"/>
    <property type="match status" value="1"/>
</dbReference>
<organism evidence="1 2">
    <name type="scientific">Derxia gummosa DSM 723</name>
    <dbReference type="NCBI Taxonomy" id="1121388"/>
    <lineage>
        <taxon>Bacteria</taxon>
        <taxon>Pseudomonadati</taxon>
        <taxon>Pseudomonadota</taxon>
        <taxon>Betaproteobacteria</taxon>
        <taxon>Burkholderiales</taxon>
        <taxon>Alcaligenaceae</taxon>
        <taxon>Derxia</taxon>
    </lineage>
</organism>
<evidence type="ECO:0000313" key="1">
    <source>
        <dbReference type="Proteomes" id="UP000675920"/>
    </source>
</evidence>
<dbReference type="AlphaFoldDB" id="A0A8B6X7S5"/>
<protein>
    <submittedName>
        <fullName evidence="2">Formate dehydrogenase subunit delta</fullName>
    </submittedName>
</protein>
<dbReference type="RefSeq" id="WP_028312927.1">
    <property type="nucleotide sequence ID" value="NZ_KI519499.1"/>
</dbReference>
<dbReference type="OrthoDB" id="8527650at2"/>